<dbReference type="PROSITE" id="PS51257">
    <property type="entry name" value="PROKAR_LIPOPROTEIN"/>
    <property type="match status" value="1"/>
</dbReference>
<keyword evidence="4" id="KW-1185">Reference proteome</keyword>
<dbReference type="eggNOG" id="ENOG50345HI">
    <property type="taxonomic scope" value="Bacteria"/>
</dbReference>
<sequence length="408" mass="47287">MKKYIFALSVLLVVASCNNDKDDTPNGNNTEEQVGNKEIKIKSVTLTQDGTLVENPLQNGTINLERRKSYRLEFTTDKDVQLIPGNFLKVKQSSDSTFFADFYGTNLNDINEVITLKKNGYKDLILTINQPAVIADYFTSIKNLSGWQINQNEHVIKASPNGKEFEINNLTTRNYFGNTPSSALIPLEIDFISEVYLENIKLDVNDEFPLLRVEPEGNYIDELRQNKRNKYIITIDSAPFRKNPSYTFQIPIYKLTENREKGEKIGEITVRGSQQISLGVLRTNPFSENRYKTDFDKINYNVYAPELAETLDNIKFYIQGVETPAIFENTNARYIKNIEPYKEDENGEQVWKYRLHLNKAEFEDDRDRRNFNIEFKAFDVYPAVEKDGKLVKKEGSQPTEVYFTYNFY</sequence>
<accession>I3ZXX9</accession>
<evidence type="ECO:0000256" key="1">
    <source>
        <dbReference type="ARBA" id="ARBA00017922"/>
    </source>
</evidence>
<dbReference type="EMBL" id="CP003283">
    <property type="protein sequence ID" value="AFL96563.1"/>
    <property type="molecule type" value="Genomic_DNA"/>
</dbReference>
<dbReference type="STRING" id="867902.Ornrh_0352"/>
<evidence type="ECO:0000313" key="3">
    <source>
        <dbReference type="EMBL" id="AFL96563.1"/>
    </source>
</evidence>
<gene>
    <name evidence="3" type="ordered locus">Ornrh_0352</name>
</gene>
<dbReference type="RefSeq" id="WP_014790193.1">
    <property type="nucleotide sequence ID" value="NC_018016.1"/>
</dbReference>
<dbReference type="Proteomes" id="UP000006051">
    <property type="component" value="Chromosome"/>
</dbReference>
<proteinExistence type="predicted"/>
<dbReference type="AlphaFoldDB" id="I3ZXX9"/>
<dbReference type="GeneID" id="71568624"/>
<name>I3ZXX9_ORNRL</name>
<evidence type="ECO:0000313" key="4">
    <source>
        <dbReference type="Proteomes" id="UP000006051"/>
    </source>
</evidence>
<reference evidence="3 4" key="1">
    <citation type="submission" date="2012-06" db="EMBL/GenBank/DDBJ databases">
        <title>The complete genome of Ornithobacterium rhinotracheale DSM 15997.</title>
        <authorList>
            <consortium name="US DOE Joint Genome Institute (JGI-PGF)"/>
            <person name="Lucas S."/>
            <person name="Copeland A."/>
            <person name="Lapidus A."/>
            <person name="Goodwin L."/>
            <person name="Pitluck S."/>
            <person name="Peters L."/>
            <person name="Mikhailova N."/>
            <person name="Teshima H."/>
            <person name="Kyrpides N."/>
            <person name="Mavromatis K."/>
            <person name="Pagani I."/>
            <person name="Ivanova N."/>
            <person name="Ovchinnikova G."/>
            <person name="Zeytun A."/>
            <person name="Detter J.C."/>
            <person name="Han C."/>
            <person name="Land M."/>
            <person name="Hauser L."/>
            <person name="Markowitz V."/>
            <person name="Cheng J.-F."/>
            <person name="Hugenholtz P."/>
            <person name="Woyke T."/>
            <person name="Wu D."/>
            <person name="Lang E."/>
            <person name="Kopitz M."/>
            <person name="Brambilla E."/>
            <person name="Klenk H.-P."/>
            <person name="Eisen J.A."/>
        </authorList>
    </citation>
    <scope>NUCLEOTIDE SEQUENCE [LARGE SCALE GENOMIC DNA]</scope>
    <source>
        <strain evidence="4">ATCC 51463 / DSM 15997 / CCUG 23171 / LMG 9086</strain>
    </source>
</reference>
<dbReference type="GeneID" id="97257119"/>
<protein>
    <recommendedName>
        <fullName evidence="1">Type IV secretion system putative lipoprotein virB7</fullName>
    </recommendedName>
</protein>
<dbReference type="InterPro" id="IPR012640">
    <property type="entry name" value="Membr_lipoprot_lipid_attach_CS"/>
</dbReference>
<keyword evidence="2" id="KW-0732">Signal</keyword>
<evidence type="ECO:0000256" key="2">
    <source>
        <dbReference type="ARBA" id="ARBA00022729"/>
    </source>
</evidence>
<dbReference type="HOGENOM" id="CLU_674121_0_0_10"/>
<dbReference type="Pfam" id="PF08139">
    <property type="entry name" value="LPAM_1"/>
    <property type="match status" value="1"/>
</dbReference>
<dbReference type="KEGG" id="orh:Ornrh_0352"/>
<organism evidence="3 4">
    <name type="scientific">Ornithobacterium rhinotracheale (strain ATCC 51463 / DSM 15997 / CCUG 23171 / CIP 104009 / LMG 9086)</name>
    <dbReference type="NCBI Taxonomy" id="867902"/>
    <lineage>
        <taxon>Bacteria</taxon>
        <taxon>Pseudomonadati</taxon>
        <taxon>Bacteroidota</taxon>
        <taxon>Flavobacteriia</taxon>
        <taxon>Flavobacteriales</taxon>
        <taxon>Weeksellaceae</taxon>
        <taxon>Ornithobacterium</taxon>
    </lineage>
</organism>